<dbReference type="RefSeq" id="WP_180305967.1">
    <property type="nucleotide sequence ID" value="NZ_CP058952.1"/>
</dbReference>
<keyword evidence="2" id="KW-1185">Reference proteome</keyword>
<dbReference type="EMBL" id="CP058952">
    <property type="protein sequence ID" value="QLI81860.1"/>
    <property type="molecule type" value="Genomic_DNA"/>
</dbReference>
<sequence>MSHACLSCGACCASFRVSFYFGESDAVPGGSVPQALVEPVSPFLVAMRGTNQPQPHCTALQGKVGEAASCAIYPLRASTCREVSVGDERCTMARAKYGLPALSAVESAVLMV</sequence>
<evidence type="ECO:0000313" key="2">
    <source>
        <dbReference type="Proteomes" id="UP000510822"/>
    </source>
</evidence>
<proteinExistence type="predicted"/>
<dbReference type="InterPro" id="IPR005358">
    <property type="entry name" value="Puta_zinc/iron-chelating_dom"/>
</dbReference>
<name>A0A7D5VAT1_9NEIS</name>
<evidence type="ECO:0000313" key="1">
    <source>
        <dbReference type="EMBL" id="QLI81860.1"/>
    </source>
</evidence>
<accession>A0A7D5VAT1</accession>
<reference evidence="1 2" key="1">
    <citation type="journal article" date="2016" name="Int. J. Syst. Evol. Microbiol.">
        <title>Chitinibacter fontanus sp. nov., isolated from a spring.</title>
        <authorList>
            <person name="Sheu S.Y."/>
            <person name="Li Y.S."/>
            <person name="Young C.C."/>
            <person name="Chen W.M."/>
        </authorList>
    </citation>
    <scope>NUCLEOTIDE SEQUENCE [LARGE SCALE GENOMIC DNA]</scope>
    <source>
        <strain evidence="1 2">STM-7</strain>
    </source>
</reference>
<dbReference type="AlphaFoldDB" id="A0A7D5VAT1"/>
<dbReference type="KEGG" id="cfon:HZU75_10095"/>
<organism evidence="1 2">
    <name type="scientific">Chitinibacter fontanus</name>
    <dbReference type="NCBI Taxonomy" id="1737446"/>
    <lineage>
        <taxon>Bacteria</taxon>
        <taxon>Pseudomonadati</taxon>
        <taxon>Pseudomonadota</taxon>
        <taxon>Betaproteobacteria</taxon>
        <taxon>Neisseriales</taxon>
        <taxon>Chitinibacteraceae</taxon>
        <taxon>Chitinibacter</taxon>
    </lineage>
</organism>
<dbReference type="Proteomes" id="UP000510822">
    <property type="component" value="Chromosome"/>
</dbReference>
<protein>
    <submittedName>
        <fullName evidence="1">YkgJ family cysteine cluster protein</fullName>
    </submittedName>
</protein>
<dbReference type="Pfam" id="PF03692">
    <property type="entry name" value="CxxCxxCC"/>
    <property type="match status" value="1"/>
</dbReference>
<gene>
    <name evidence="1" type="ORF">HZU75_10095</name>
</gene>